<evidence type="ECO:0000313" key="2">
    <source>
        <dbReference type="Proteomes" id="UP000038083"/>
    </source>
</evidence>
<reference evidence="1 2" key="1">
    <citation type="submission" date="2015-01" db="EMBL/GenBank/DDBJ databases">
        <authorList>
            <person name="Xiang T."/>
            <person name="Song Y."/>
            <person name="Huang L."/>
            <person name="Wang B."/>
            <person name="Wu P."/>
        </authorList>
    </citation>
    <scope>NUCLEOTIDE SEQUENCE [LARGE SCALE GENOMIC DNA]</scope>
    <source>
        <strain evidence="1 2">Ccy74</strain>
    </source>
</reference>
<organism evidence="1 2">
    <name type="scientific">Capnocytophaga cynodegmi</name>
    <dbReference type="NCBI Taxonomy" id="28189"/>
    <lineage>
        <taxon>Bacteria</taxon>
        <taxon>Pseudomonadati</taxon>
        <taxon>Bacteroidota</taxon>
        <taxon>Flavobacteriia</taxon>
        <taxon>Flavobacteriales</taxon>
        <taxon>Flavobacteriaceae</taxon>
        <taxon>Capnocytophaga</taxon>
    </lineage>
</organism>
<sequence>MSPILLIFMLSATKRRVINGLMILKNAYGRYVKVGIPKTPLLYAAQVFQGTKTEVTVPESSNVLLKFSGANPFLAYALENIFPGTTNAKYWSEVVTFNAKQLITVLANSPKVEVNKCSKKAVIRSKAPIASITPPKAIAQIMSHIVLSIPLIPEEENNSFRFSLSVGICVEVVIVSIITL</sequence>
<name>A0A0B7H9X1_9FLAO</name>
<gene>
    <name evidence="1" type="ORF">CCYN74_100149</name>
</gene>
<dbReference type="EMBL" id="CDOG01000002">
    <property type="protein sequence ID" value="CEN34403.1"/>
    <property type="molecule type" value="Genomic_DNA"/>
</dbReference>
<evidence type="ECO:0000313" key="1">
    <source>
        <dbReference type="EMBL" id="CEN34403.1"/>
    </source>
</evidence>
<dbReference type="AlphaFoldDB" id="A0A0B7H9X1"/>
<dbReference type="Proteomes" id="UP000038083">
    <property type="component" value="Unassembled WGS sequence"/>
</dbReference>
<accession>A0A0B7H9X1</accession>
<proteinExistence type="predicted"/>
<protein>
    <submittedName>
        <fullName evidence="1">Uncharacterized protein</fullName>
    </submittedName>
</protein>